<name>A0ABV2H217_9HYPH</name>
<dbReference type="RefSeq" id="WP_247242531.1">
    <property type="nucleotide sequence ID" value="NZ_JALJRA010000002.1"/>
</dbReference>
<accession>A0ABV2H217</accession>
<dbReference type="Proteomes" id="UP001549031">
    <property type="component" value="Unassembled WGS sequence"/>
</dbReference>
<protein>
    <submittedName>
        <fullName evidence="1">Uncharacterized protein</fullName>
    </submittedName>
</protein>
<comment type="caution">
    <text evidence="1">The sequence shown here is derived from an EMBL/GenBank/DDBJ whole genome shotgun (WGS) entry which is preliminary data.</text>
</comment>
<evidence type="ECO:0000313" key="2">
    <source>
        <dbReference type="Proteomes" id="UP001549031"/>
    </source>
</evidence>
<dbReference type="EMBL" id="JBEPLJ010000002">
    <property type="protein sequence ID" value="MET3584592.1"/>
    <property type="molecule type" value="Genomic_DNA"/>
</dbReference>
<gene>
    <name evidence="1" type="ORF">ABID21_000687</name>
</gene>
<sequence length="76" mass="8417">MIRYAPAPVTSAPSQPVRCARSLTERMAEHLREEAFSGRGDVQSLRDRGWSQASIERLGPAAIQLARRNSTRQVAP</sequence>
<proteinExistence type="predicted"/>
<evidence type="ECO:0000313" key="1">
    <source>
        <dbReference type="EMBL" id="MET3584592.1"/>
    </source>
</evidence>
<keyword evidence="2" id="KW-1185">Reference proteome</keyword>
<reference evidence="1 2" key="1">
    <citation type="submission" date="2024-06" db="EMBL/GenBank/DDBJ databases">
        <title>Genomic Encyclopedia of Type Strains, Phase IV (KMG-IV): sequencing the most valuable type-strain genomes for metagenomic binning, comparative biology and taxonomic classification.</title>
        <authorList>
            <person name="Goeker M."/>
        </authorList>
    </citation>
    <scope>NUCLEOTIDE SEQUENCE [LARGE SCALE GENOMIC DNA]</scope>
    <source>
        <strain evidence="1 2">DSM 105042</strain>
    </source>
</reference>
<organism evidence="1 2">
    <name type="scientific">Pseudorhizobium tarimense</name>
    <dbReference type="NCBI Taxonomy" id="1079109"/>
    <lineage>
        <taxon>Bacteria</taxon>
        <taxon>Pseudomonadati</taxon>
        <taxon>Pseudomonadota</taxon>
        <taxon>Alphaproteobacteria</taxon>
        <taxon>Hyphomicrobiales</taxon>
        <taxon>Rhizobiaceae</taxon>
        <taxon>Rhizobium/Agrobacterium group</taxon>
        <taxon>Pseudorhizobium</taxon>
    </lineage>
</organism>